<dbReference type="AlphaFoldDB" id="A0A1L3JEB0"/>
<protein>
    <recommendedName>
        <fullName evidence="1">Cell wall hydrolase SleB domain-containing protein</fullName>
    </recommendedName>
</protein>
<dbReference type="EMBL" id="CP018154">
    <property type="protein sequence ID" value="APG63465.1"/>
    <property type="molecule type" value="Genomic_DNA"/>
</dbReference>
<dbReference type="Pfam" id="PF07486">
    <property type="entry name" value="Hydrolase_2"/>
    <property type="match status" value="1"/>
</dbReference>
<sequence length="178" mass="19645">MKSDNKESAIIFKPGTGSFVNEVPKAETENSQQDIVEDANGASSLQELVSMQNTDINLSEEMHCLAGTIFFESKGESLAGQLAVAKVVLNRASSGRFPGSICGVVYQRSQFSFVRGGKMPKINTSKKSWKNAVAIAQIAMNDSWDSKVENALYFHATHVSPGWRKQRIGRIDNHVFYR</sequence>
<dbReference type="Proteomes" id="UP000242561">
    <property type="component" value="Chromosome"/>
</dbReference>
<dbReference type="KEGG" id="sphl:LPB140_01655"/>
<name>A0A1L3JEB0_9SPHN</name>
<dbReference type="InterPro" id="IPR011105">
    <property type="entry name" value="Cell_wall_hydrolase_SleB"/>
</dbReference>
<evidence type="ECO:0000313" key="3">
    <source>
        <dbReference type="Proteomes" id="UP000242561"/>
    </source>
</evidence>
<dbReference type="InterPro" id="IPR042047">
    <property type="entry name" value="SleB_dom1"/>
</dbReference>
<feature type="domain" description="Cell wall hydrolase SleB" evidence="1">
    <location>
        <begin position="75"/>
        <end position="177"/>
    </location>
</feature>
<evidence type="ECO:0000259" key="1">
    <source>
        <dbReference type="Pfam" id="PF07486"/>
    </source>
</evidence>
<proteinExistence type="predicted"/>
<dbReference type="Gene3D" id="1.10.10.2520">
    <property type="entry name" value="Cell wall hydrolase SleB, domain 1"/>
    <property type="match status" value="1"/>
</dbReference>
<organism evidence="2 3">
    <name type="scientific">Sphingorhabdus lutea</name>
    <dbReference type="NCBI Taxonomy" id="1913578"/>
    <lineage>
        <taxon>Bacteria</taxon>
        <taxon>Pseudomonadati</taxon>
        <taxon>Pseudomonadota</taxon>
        <taxon>Alphaproteobacteria</taxon>
        <taxon>Sphingomonadales</taxon>
        <taxon>Sphingomonadaceae</taxon>
        <taxon>Sphingorhabdus</taxon>
    </lineage>
</organism>
<dbReference type="GO" id="GO:0016787">
    <property type="term" value="F:hydrolase activity"/>
    <property type="evidence" value="ECO:0007669"/>
    <property type="project" value="InterPro"/>
</dbReference>
<reference evidence="2 3" key="1">
    <citation type="submission" date="2016-11" db="EMBL/GenBank/DDBJ databases">
        <title>Sphingorhabdus sp. LPB0140, isolated from marine environment.</title>
        <authorList>
            <person name="Kim E."/>
            <person name="Yi H."/>
        </authorList>
    </citation>
    <scope>NUCLEOTIDE SEQUENCE [LARGE SCALE GENOMIC DNA]</scope>
    <source>
        <strain evidence="2 3">LPB0140</strain>
    </source>
</reference>
<keyword evidence="3" id="KW-1185">Reference proteome</keyword>
<accession>A0A1L3JEB0</accession>
<gene>
    <name evidence="2" type="ORF">LPB140_01655</name>
</gene>
<dbReference type="STRING" id="1913578.LPB140_01655"/>
<evidence type="ECO:0000313" key="2">
    <source>
        <dbReference type="EMBL" id="APG63465.1"/>
    </source>
</evidence>